<keyword evidence="1" id="KW-1133">Transmembrane helix</keyword>
<dbReference type="RefSeq" id="WP_386051972.1">
    <property type="nucleotide sequence ID" value="NZ_JBHTKH010000003.1"/>
</dbReference>
<evidence type="ECO:0000313" key="3">
    <source>
        <dbReference type="Proteomes" id="UP001597046"/>
    </source>
</evidence>
<feature type="transmembrane region" description="Helical" evidence="1">
    <location>
        <begin position="244"/>
        <end position="265"/>
    </location>
</feature>
<sequence>MSETLAPSDPRPRTERRPFGTSFAGLVGVELRRLWWRRLTRVAVVALVLFTGAAVYNAYSSSTPERLAQQLDDYKALVADTKRQQAEFKEQLPQMLAQCRQDQAAERERSGDQSIDFGCDAITGPTEPTLEQFGLVPPVADVITAGIATSAAYLVAFLAFVLGASAVGAEFTTGSMGSWLTFQPQRVKVAVTKLAAVALGGAGLAVTFGLLTNLGARMVAVVNRPGEELVLPEPDAVTDSVPQLLLRVVALGVLAAVCGAALALVLRYTAGVVGVLLAYAIGVELIAAQAFLQGRLRPWTVSTNVEAFLGKGTTYFAETCDASTCTFASQPLSYTHSWVFLLVLGVGLTAVGVLTFRRRDVA</sequence>
<reference evidence="3" key="1">
    <citation type="journal article" date="2019" name="Int. J. Syst. Evol. Microbiol.">
        <title>The Global Catalogue of Microorganisms (GCM) 10K type strain sequencing project: providing services to taxonomists for standard genome sequencing and annotation.</title>
        <authorList>
            <consortium name="The Broad Institute Genomics Platform"/>
            <consortium name="The Broad Institute Genome Sequencing Center for Infectious Disease"/>
            <person name="Wu L."/>
            <person name="Ma J."/>
        </authorList>
    </citation>
    <scope>NUCLEOTIDE SEQUENCE [LARGE SCALE GENOMIC DNA]</scope>
    <source>
        <strain evidence="3">CCUG 57508</strain>
    </source>
</reference>
<proteinExistence type="predicted"/>
<feature type="transmembrane region" description="Helical" evidence="1">
    <location>
        <begin position="338"/>
        <end position="356"/>
    </location>
</feature>
<keyword evidence="1" id="KW-0812">Transmembrane</keyword>
<evidence type="ECO:0000256" key="1">
    <source>
        <dbReference type="SAM" id="Phobius"/>
    </source>
</evidence>
<feature type="transmembrane region" description="Helical" evidence="1">
    <location>
        <begin position="39"/>
        <end position="59"/>
    </location>
</feature>
<keyword evidence="3" id="KW-1185">Reference proteome</keyword>
<accession>A0ABW3MXA5</accession>
<feature type="transmembrane region" description="Helical" evidence="1">
    <location>
        <begin position="190"/>
        <end position="211"/>
    </location>
</feature>
<dbReference type="Proteomes" id="UP001597046">
    <property type="component" value="Unassembled WGS sequence"/>
</dbReference>
<dbReference type="Pfam" id="PF12679">
    <property type="entry name" value="ABC2_membrane_2"/>
    <property type="match status" value="1"/>
</dbReference>
<name>A0ABW3MXA5_9MICO</name>
<evidence type="ECO:0000313" key="2">
    <source>
        <dbReference type="EMBL" id="MFD1054080.1"/>
    </source>
</evidence>
<dbReference type="EMBL" id="JBHTKH010000003">
    <property type="protein sequence ID" value="MFD1054080.1"/>
    <property type="molecule type" value="Genomic_DNA"/>
</dbReference>
<protein>
    <submittedName>
        <fullName evidence="2">ABC transporter permease subunit</fullName>
    </submittedName>
</protein>
<feature type="transmembrane region" description="Helical" evidence="1">
    <location>
        <begin position="142"/>
        <end position="169"/>
    </location>
</feature>
<comment type="caution">
    <text evidence="2">The sequence shown here is derived from an EMBL/GenBank/DDBJ whole genome shotgun (WGS) entry which is preliminary data.</text>
</comment>
<organism evidence="2 3">
    <name type="scientific">Terrabacter terrigena</name>
    <dbReference type="NCBI Taxonomy" id="574718"/>
    <lineage>
        <taxon>Bacteria</taxon>
        <taxon>Bacillati</taxon>
        <taxon>Actinomycetota</taxon>
        <taxon>Actinomycetes</taxon>
        <taxon>Micrococcales</taxon>
        <taxon>Intrasporangiaceae</taxon>
        <taxon>Terrabacter</taxon>
    </lineage>
</organism>
<gene>
    <name evidence="2" type="ORF">ACFQ2V_07170</name>
</gene>
<feature type="transmembrane region" description="Helical" evidence="1">
    <location>
        <begin position="272"/>
        <end position="292"/>
    </location>
</feature>
<keyword evidence="1" id="KW-0472">Membrane</keyword>